<dbReference type="OrthoDB" id="1437689at2"/>
<reference evidence="2 3" key="1">
    <citation type="submission" date="2018-04" db="EMBL/GenBank/DDBJ databases">
        <title>Complete genome uncultured novel isolate.</title>
        <authorList>
            <person name="Merlino G."/>
        </authorList>
    </citation>
    <scope>NUCLEOTIDE SEQUENCE [LARGE SCALE GENOMIC DNA]</scope>
    <source>
        <strain evidence="3">R1DC9</strain>
    </source>
</reference>
<organism evidence="2 3">
    <name type="scientific">Mangrovivirga cuniculi</name>
    <dbReference type="NCBI Taxonomy" id="2715131"/>
    <lineage>
        <taxon>Bacteria</taxon>
        <taxon>Pseudomonadati</taxon>
        <taxon>Bacteroidota</taxon>
        <taxon>Cytophagia</taxon>
        <taxon>Cytophagales</taxon>
        <taxon>Mangrovivirgaceae</taxon>
        <taxon>Mangrovivirga</taxon>
    </lineage>
</organism>
<protein>
    <submittedName>
        <fullName evidence="2">Uncharacterized protein</fullName>
    </submittedName>
</protein>
<dbReference type="RefSeq" id="WP_137089793.1">
    <property type="nucleotide sequence ID" value="NZ_CP028923.1"/>
</dbReference>
<dbReference type="EMBL" id="CP028923">
    <property type="protein sequence ID" value="QCK14199.1"/>
    <property type="molecule type" value="Genomic_DNA"/>
</dbReference>
<keyword evidence="3" id="KW-1185">Reference proteome</keyword>
<keyword evidence="1" id="KW-0732">Signal</keyword>
<feature type="signal peptide" evidence="1">
    <location>
        <begin position="1"/>
        <end position="19"/>
    </location>
</feature>
<feature type="chain" id="PRO_5021030035" evidence="1">
    <location>
        <begin position="20"/>
        <end position="326"/>
    </location>
</feature>
<dbReference type="PROSITE" id="PS51257">
    <property type="entry name" value="PROKAR_LIPOPROTEIN"/>
    <property type="match status" value="1"/>
</dbReference>
<dbReference type="AlphaFoldDB" id="A0A4D7JCZ0"/>
<accession>A0A4D7JCZ0</accession>
<dbReference type="Proteomes" id="UP000298616">
    <property type="component" value="Chromosome"/>
</dbReference>
<evidence type="ECO:0000313" key="2">
    <source>
        <dbReference type="EMBL" id="QCK14199.1"/>
    </source>
</evidence>
<name>A0A4D7JCZ0_9BACT</name>
<evidence type="ECO:0000313" key="3">
    <source>
        <dbReference type="Proteomes" id="UP000298616"/>
    </source>
</evidence>
<evidence type="ECO:0000256" key="1">
    <source>
        <dbReference type="SAM" id="SignalP"/>
    </source>
</evidence>
<proteinExistence type="predicted"/>
<gene>
    <name evidence="2" type="ORF">DCC35_05295</name>
</gene>
<sequence>MKARALNTTMLLSYLLILAGCGKSSVSESTSTEQVSMLEEEPPVNIVEVTTTGMNFILPEEVPSGWTTFRYTNKSTWTHFMLIDRMPVHEGEQITFEDFTAGVPPVFNDAYLLIREGNTEEGFAEFERLPMWFGDIIYYGGVGLVSPGESAESTLYLEPGTYVIECYVKTDGMFHPMQESMIVKDLGNTAEEPEADVSLEISQEGGINILNKLVPGEQTIGVEFIDQTSYSHFLGHDVHLVKYENGEEIAEINSWMNWVDIKGLETPAPGKFLGGIQDMPAGKKGYFKVDLEPGKYAFVAEVPDPLAKNMLKIFEIEEDADFGTGN</sequence>
<dbReference type="KEGG" id="fpf:DCC35_05295"/>